<evidence type="ECO:0000313" key="2">
    <source>
        <dbReference type="EMBL" id="CAG6779848.1"/>
    </source>
</evidence>
<keyword evidence="1" id="KW-0812">Transmembrane</keyword>
<dbReference type="EMBL" id="HBUF01254181">
    <property type="protein sequence ID" value="CAG6681071.1"/>
    <property type="molecule type" value="Transcribed_RNA"/>
</dbReference>
<reference evidence="2" key="1">
    <citation type="submission" date="2021-05" db="EMBL/GenBank/DDBJ databases">
        <authorList>
            <person name="Alioto T."/>
            <person name="Alioto T."/>
            <person name="Gomez Garrido J."/>
        </authorList>
    </citation>
    <scope>NUCLEOTIDE SEQUENCE</scope>
</reference>
<dbReference type="GO" id="GO:0016301">
    <property type="term" value="F:kinase activity"/>
    <property type="evidence" value="ECO:0007669"/>
    <property type="project" value="UniProtKB-KW"/>
</dbReference>
<proteinExistence type="predicted"/>
<evidence type="ECO:0000256" key="1">
    <source>
        <dbReference type="SAM" id="Phobius"/>
    </source>
</evidence>
<feature type="transmembrane region" description="Helical" evidence="1">
    <location>
        <begin position="116"/>
        <end position="137"/>
    </location>
</feature>
<keyword evidence="1" id="KW-0472">Membrane</keyword>
<dbReference type="EMBL" id="HBUF01615764">
    <property type="protein sequence ID" value="CAG6779848.1"/>
    <property type="molecule type" value="Transcribed_RNA"/>
</dbReference>
<keyword evidence="1" id="KW-1133">Transmembrane helix</keyword>
<sequence length="138" mass="15709">MTQELEYLKHAASLTGPGSVGVPGGTLGDKNWRDRRSQKLEKMELLNLQSSLNSEIQAKTQISEELSKTRSELIAAQKEICDFRLKMETVSLDMRRKDSQLKEMQTRLDSGDGYKMPIFIGVTSCLWGILFFVIRAYF</sequence>
<organism evidence="2">
    <name type="scientific">Cacopsylla melanoneura</name>
    <dbReference type="NCBI Taxonomy" id="428564"/>
    <lineage>
        <taxon>Eukaryota</taxon>
        <taxon>Metazoa</taxon>
        <taxon>Ecdysozoa</taxon>
        <taxon>Arthropoda</taxon>
        <taxon>Hexapoda</taxon>
        <taxon>Insecta</taxon>
        <taxon>Pterygota</taxon>
        <taxon>Neoptera</taxon>
        <taxon>Paraneoptera</taxon>
        <taxon>Hemiptera</taxon>
        <taxon>Sternorrhyncha</taxon>
        <taxon>Psylloidea</taxon>
        <taxon>Psyllidae</taxon>
        <taxon>Psyllinae</taxon>
        <taxon>Cacopsylla</taxon>
    </lineage>
</organism>
<dbReference type="EMBL" id="HBUF01615761">
    <property type="protein sequence ID" value="CAG6779844.1"/>
    <property type="molecule type" value="Transcribed_RNA"/>
</dbReference>
<keyword evidence="2" id="KW-0808">Transferase</keyword>
<keyword evidence="2" id="KW-0418">Kinase</keyword>
<dbReference type="EMBL" id="HBUF01254182">
    <property type="protein sequence ID" value="CAG6681074.1"/>
    <property type="molecule type" value="Transcribed_RNA"/>
</dbReference>
<name>A0A8D9F6V7_9HEMI</name>
<accession>A0A8D9F6V7</accession>
<protein>
    <submittedName>
        <fullName evidence="2">Serine/threonine-protein kinase Genghis Khan</fullName>
    </submittedName>
</protein>
<dbReference type="AlphaFoldDB" id="A0A8D9F6V7"/>